<feature type="region of interest" description="Disordered" evidence="2">
    <location>
        <begin position="894"/>
        <end position="918"/>
    </location>
</feature>
<feature type="region of interest" description="Disordered" evidence="2">
    <location>
        <begin position="813"/>
        <end position="863"/>
    </location>
</feature>
<proteinExistence type="predicted"/>
<feature type="compositionally biased region" description="Basic and acidic residues" evidence="2">
    <location>
        <begin position="833"/>
        <end position="863"/>
    </location>
</feature>
<evidence type="ECO:0000256" key="1">
    <source>
        <dbReference type="SAM" id="Coils"/>
    </source>
</evidence>
<accession>A0ABR3GL67</accession>
<feature type="region of interest" description="Disordered" evidence="2">
    <location>
        <begin position="985"/>
        <end position="1031"/>
    </location>
</feature>
<sequence length="1112" mass="123920">MLAKIAERDSEIQTAWGSVFDPDLVEGRHDGLGTGQMHRTGQNFNPDEVRQRSPVRPRRARSAEGSGIGGRFELGRRPGKAPHPRQLPEPFQAQRRVRERGGTISPDELNPEGDLMAELLVESRLRMAKYKSARSPARIVGHHIAGNSPIAPRAPSRAVSMLSFHSSKMIPPNPLVSQWGAGNKLATASAGYNYAEDLDAKKAGKTPTGPAPQDRALNKVNNTALKAPPSPATPVPHHLAPKTVPPPTFAVPPGLPSTKTVLLTIPGAARSTLPPRQAIFPDTTQFFPPITNGTWAGDKPFGAEAEQKLADITNVDNTSKVGNSTTGTAKPIAIQNELPSLVLEQKRPDLEKSSTDLPTTDDQDETFADAVQSREPLGTIFAMDSIEDSYASSEFDQPLASDSSIFSTVGLVRGRESLSESSGHMEQDNMSELLSTLQTIGGAVQELKTKCLDYEGFEATLITRLGEIRRLQKDILSEISVEEDSMLKLKKSISALRAKRVAVAETLRTKEIEKADEKEKADATMEAELKAMIYEHEALMKEHEDSEAGGATMVDVTMADIEEEEEPVEENFFTETIPDIEENPIEEESSISSTPRVGDGEEENLVKEEPFAETRSDIEELINEGYSAETTLDTEGEDSPIEERPPTEAIFGTEEGSKKIEDSFVENERIEKEDASLKNNHIQRELGSELERARGEKYRLENESAEEQTRKLETVRIEPEHIQSEAVGVEGVRLRQTLVSAETIRREKVEKDGLTAELLKREQESYLLQEAIDKAEFDLKLGKVEKDFRWECAEADRAAAEQGRTIEHTIAGANNKQLAGQVENGLPKNTHVGRPETQSKKDQKPHSERERHEHVRIDTDNRRTRAETFRREEEELVREHLEKVRRQEERFKVERAERQRAEGEGLHAEHDEKPRHKAAILEKESQRALVRDRGETVSLEKRFGGIRIEKRVVRNKPPAVEQSAMGPVRQLVFEQRRSNFIPEPITRLTSPELPDTTATDTRLTSPELPDTTATDTRLTSPEPPDTIATENAPFPYTLELDLKPMYGPNALQVNIGQFDKPQDAILKRCSEVLSPLQHRELSEIPDFQTFLAECDKRHCRKMAKAYGNSGRG</sequence>
<feature type="region of interest" description="Disordered" evidence="2">
    <location>
        <begin position="623"/>
        <end position="659"/>
    </location>
</feature>
<keyword evidence="1" id="KW-0175">Coiled coil</keyword>
<name>A0ABR3GL67_9PEZI</name>
<dbReference type="Proteomes" id="UP001447188">
    <property type="component" value="Unassembled WGS sequence"/>
</dbReference>
<evidence type="ECO:0000313" key="4">
    <source>
        <dbReference type="Proteomes" id="UP001447188"/>
    </source>
</evidence>
<feature type="region of interest" description="Disordered" evidence="2">
    <location>
        <begin position="22"/>
        <end position="111"/>
    </location>
</feature>
<reference evidence="3 4" key="1">
    <citation type="submission" date="2024-02" db="EMBL/GenBank/DDBJ databases">
        <title>Discinaceae phylogenomics.</title>
        <authorList>
            <person name="Dirks A.C."/>
            <person name="James T.Y."/>
        </authorList>
    </citation>
    <scope>NUCLEOTIDE SEQUENCE [LARGE SCALE GENOMIC DNA]</scope>
    <source>
        <strain evidence="3 4">ACD0624</strain>
    </source>
</reference>
<feature type="region of interest" description="Disordered" evidence="2">
    <location>
        <begin position="339"/>
        <end position="362"/>
    </location>
</feature>
<evidence type="ECO:0000313" key="3">
    <source>
        <dbReference type="EMBL" id="KAL0636669.1"/>
    </source>
</evidence>
<feature type="coiled-coil region" evidence="1">
    <location>
        <begin position="665"/>
        <end position="710"/>
    </location>
</feature>
<feature type="compositionally biased region" description="Basic and acidic residues" evidence="2">
    <location>
        <begin position="344"/>
        <end position="354"/>
    </location>
</feature>
<comment type="caution">
    <text evidence="3">The sequence shown here is derived from an EMBL/GenBank/DDBJ whole genome shotgun (WGS) entry which is preliminary data.</text>
</comment>
<evidence type="ECO:0000256" key="2">
    <source>
        <dbReference type="SAM" id="MobiDB-lite"/>
    </source>
</evidence>
<gene>
    <name evidence="3" type="ORF">Q9L58_004277</name>
</gene>
<keyword evidence="4" id="KW-1185">Reference proteome</keyword>
<protein>
    <submittedName>
        <fullName evidence="3">Uncharacterized protein</fullName>
    </submittedName>
</protein>
<dbReference type="EMBL" id="JBBBZM010000045">
    <property type="protein sequence ID" value="KAL0636669.1"/>
    <property type="molecule type" value="Genomic_DNA"/>
</dbReference>
<organism evidence="3 4">
    <name type="scientific">Discina gigas</name>
    <dbReference type="NCBI Taxonomy" id="1032678"/>
    <lineage>
        <taxon>Eukaryota</taxon>
        <taxon>Fungi</taxon>
        <taxon>Dikarya</taxon>
        <taxon>Ascomycota</taxon>
        <taxon>Pezizomycotina</taxon>
        <taxon>Pezizomycetes</taxon>
        <taxon>Pezizales</taxon>
        <taxon>Discinaceae</taxon>
        <taxon>Discina</taxon>
    </lineage>
</organism>